<keyword evidence="2" id="KW-0902">Two-component regulatory system</keyword>
<dbReference type="RefSeq" id="WP_238977791.1">
    <property type="nucleotide sequence ID" value="NZ_JABFUC010000010.1"/>
</dbReference>
<dbReference type="InterPro" id="IPR011006">
    <property type="entry name" value="CheY-like_superfamily"/>
</dbReference>
<accession>A0ABS9PA48</accession>
<dbReference type="SUPFAM" id="SSF52172">
    <property type="entry name" value="CheY-like"/>
    <property type="match status" value="1"/>
</dbReference>
<reference evidence="6 7" key="1">
    <citation type="submission" date="2020-05" db="EMBL/GenBank/DDBJ databases">
        <title>Comparative genomic analysis of denitrifying bacteria from Halomonas genus.</title>
        <authorList>
            <person name="Wang L."/>
            <person name="Shao Z."/>
        </authorList>
    </citation>
    <scope>NUCLEOTIDE SEQUENCE [LARGE SCALE GENOMIC DNA]</scope>
    <source>
        <strain evidence="6 7">A4</strain>
    </source>
</reference>
<evidence type="ECO:0000256" key="4">
    <source>
        <dbReference type="SAM" id="Phobius"/>
    </source>
</evidence>
<dbReference type="PROSITE" id="PS50110">
    <property type="entry name" value="RESPONSE_REGULATORY"/>
    <property type="match status" value="1"/>
</dbReference>
<dbReference type="PANTHER" id="PTHR45339">
    <property type="entry name" value="HYBRID SIGNAL TRANSDUCTION HISTIDINE KINASE J"/>
    <property type="match status" value="1"/>
</dbReference>
<organism evidence="6 7">
    <name type="scientific">Billgrantia campisalis</name>
    <dbReference type="NCBI Taxonomy" id="74661"/>
    <lineage>
        <taxon>Bacteria</taxon>
        <taxon>Pseudomonadati</taxon>
        <taxon>Pseudomonadota</taxon>
        <taxon>Gammaproteobacteria</taxon>
        <taxon>Oceanospirillales</taxon>
        <taxon>Halomonadaceae</taxon>
        <taxon>Billgrantia</taxon>
    </lineage>
</organism>
<feature type="domain" description="Response regulatory" evidence="5">
    <location>
        <begin position="332"/>
        <end position="452"/>
    </location>
</feature>
<dbReference type="EMBL" id="JABFUC010000010">
    <property type="protein sequence ID" value="MCG6658641.1"/>
    <property type="molecule type" value="Genomic_DNA"/>
</dbReference>
<feature type="transmembrane region" description="Helical" evidence="4">
    <location>
        <begin position="54"/>
        <end position="73"/>
    </location>
</feature>
<dbReference type="Pfam" id="PF00072">
    <property type="entry name" value="Response_reg"/>
    <property type="match status" value="1"/>
</dbReference>
<feature type="modified residue" description="4-aspartylphosphate" evidence="3">
    <location>
        <position position="381"/>
    </location>
</feature>
<dbReference type="PANTHER" id="PTHR45339:SF1">
    <property type="entry name" value="HYBRID SIGNAL TRANSDUCTION HISTIDINE KINASE J"/>
    <property type="match status" value="1"/>
</dbReference>
<dbReference type="Proteomes" id="UP000814385">
    <property type="component" value="Unassembled WGS sequence"/>
</dbReference>
<dbReference type="SMART" id="SM00448">
    <property type="entry name" value="REC"/>
    <property type="match status" value="1"/>
</dbReference>
<dbReference type="Gene3D" id="3.40.50.2300">
    <property type="match status" value="1"/>
</dbReference>
<feature type="transmembrane region" description="Helical" evidence="4">
    <location>
        <begin position="20"/>
        <end position="42"/>
    </location>
</feature>
<keyword evidence="1 3" id="KW-0597">Phosphoprotein</keyword>
<protein>
    <submittedName>
        <fullName evidence="6">Response regulator</fullName>
    </submittedName>
</protein>
<keyword evidence="7" id="KW-1185">Reference proteome</keyword>
<comment type="caution">
    <text evidence="6">The sequence shown here is derived from an EMBL/GenBank/DDBJ whole genome shotgun (WGS) entry which is preliminary data.</text>
</comment>
<evidence type="ECO:0000313" key="6">
    <source>
        <dbReference type="EMBL" id="MCG6658641.1"/>
    </source>
</evidence>
<sequence length="462" mass="50985">MPAAPRKDRFWSRLVWPLLWPFLLAQLLLVLLCLAVGLFLWLGTPEPTSWAEAGWLLLMLLVGTALTTAAFLLQLRHRLSDFEAGVDDALGRLERRLDGLAESLPAWLPAPGPSSLEAELPAERLGRLDQALGQLQARWRQAPDLAGLLGAASRPALLLFERRTVAANLAMEQLLGESVEVLRGEDPKMRLSDSPSASGEPAMMQVRDAEGRLRRLAVERLEAQGYELLLFDDPEGRLPQLGGLLAARERAREDSRLKSRYLGLLQRELAPLLADLTAELERAAGGVEARHLAELRERMADVTLLLNSLAGDRDGLADAEAPSLPDKGPSLRVLVVDDGPVNRMLASQVLEGQGVAVDSVAGGQEALELRRRHAYDLVFMDIFMPDIDGVETARRWREAEAADPGSGRSVLVALTANATERDRRRFHEAGMDDYLAKPYRPRALIDMVRHWRPDAFEETAST</sequence>
<evidence type="ECO:0000259" key="5">
    <source>
        <dbReference type="PROSITE" id="PS50110"/>
    </source>
</evidence>
<gene>
    <name evidence="6" type="ORF">HOP52_12845</name>
</gene>
<keyword evidence="4" id="KW-1133">Transmembrane helix</keyword>
<dbReference type="CDD" id="cd17546">
    <property type="entry name" value="REC_hyHK_CKI1_RcsC-like"/>
    <property type="match status" value="1"/>
</dbReference>
<evidence type="ECO:0000256" key="2">
    <source>
        <dbReference type="ARBA" id="ARBA00023012"/>
    </source>
</evidence>
<evidence type="ECO:0000313" key="7">
    <source>
        <dbReference type="Proteomes" id="UP000814385"/>
    </source>
</evidence>
<evidence type="ECO:0000256" key="3">
    <source>
        <dbReference type="PROSITE-ProRule" id="PRU00169"/>
    </source>
</evidence>
<keyword evidence="4" id="KW-0812">Transmembrane</keyword>
<evidence type="ECO:0000256" key="1">
    <source>
        <dbReference type="ARBA" id="ARBA00022553"/>
    </source>
</evidence>
<keyword evidence="4" id="KW-0472">Membrane</keyword>
<proteinExistence type="predicted"/>
<name>A0ABS9PA48_9GAMM</name>
<dbReference type="InterPro" id="IPR001789">
    <property type="entry name" value="Sig_transdc_resp-reg_receiver"/>
</dbReference>